<feature type="transmembrane region" description="Helical" evidence="9">
    <location>
        <begin position="139"/>
        <end position="160"/>
    </location>
</feature>
<comment type="similarity">
    <text evidence="8 9">Belongs to the TRAP transporter small permease family.</text>
</comment>
<accession>A0ABW8NFF5</accession>
<gene>
    <name evidence="11" type="ORF">WG929_04425</name>
</gene>
<reference evidence="11 12" key="1">
    <citation type="submission" date="2024-03" db="EMBL/GenBank/DDBJ databases">
        <title>High-quality draft genome sequence of Oceanobacter sp. wDCs-4.</title>
        <authorList>
            <person name="Dong C."/>
        </authorList>
    </citation>
    <scope>NUCLEOTIDE SEQUENCE [LARGE SCALE GENOMIC DNA]</scope>
    <source>
        <strain evidence="12">wDCs-4</strain>
    </source>
</reference>
<keyword evidence="4 9" id="KW-0997">Cell inner membrane</keyword>
<evidence type="ECO:0000256" key="5">
    <source>
        <dbReference type="ARBA" id="ARBA00022692"/>
    </source>
</evidence>
<dbReference type="EMBL" id="JBBKTX010000004">
    <property type="protein sequence ID" value="MFK4751652.1"/>
    <property type="molecule type" value="Genomic_DNA"/>
</dbReference>
<evidence type="ECO:0000256" key="8">
    <source>
        <dbReference type="ARBA" id="ARBA00038436"/>
    </source>
</evidence>
<feature type="domain" description="Tripartite ATP-independent periplasmic transporters DctQ component" evidence="10">
    <location>
        <begin position="38"/>
        <end position="168"/>
    </location>
</feature>
<evidence type="ECO:0000256" key="3">
    <source>
        <dbReference type="ARBA" id="ARBA00022475"/>
    </source>
</evidence>
<protein>
    <recommendedName>
        <fullName evidence="9">TRAP transporter small permease protein</fullName>
    </recommendedName>
</protein>
<name>A0ABW8NFF5_9GAMM</name>
<evidence type="ECO:0000259" key="10">
    <source>
        <dbReference type="Pfam" id="PF04290"/>
    </source>
</evidence>
<organism evidence="11 12">
    <name type="scientific">Oceanobacter antarcticus</name>
    <dbReference type="NCBI Taxonomy" id="3133425"/>
    <lineage>
        <taxon>Bacteria</taxon>
        <taxon>Pseudomonadati</taxon>
        <taxon>Pseudomonadota</taxon>
        <taxon>Gammaproteobacteria</taxon>
        <taxon>Oceanospirillales</taxon>
        <taxon>Oceanospirillaceae</taxon>
        <taxon>Oceanobacter</taxon>
    </lineage>
</organism>
<dbReference type="PANTHER" id="PTHR35011:SF10">
    <property type="entry name" value="TRAP TRANSPORTER SMALL PERMEASE PROTEIN"/>
    <property type="match status" value="1"/>
</dbReference>
<evidence type="ECO:0000256" key="2">
    <source>
        <dbReference type="ARBA" id="ARBA00022448"/>
    </source>
</evidence>
<feature type="transmembrane region" description="Helical" evidence="9">
    <location>
        <begin position="26"/>
        <end position="51"/>
    </location>
</feature>
<keyword evidence="7 9" id="KW-0472">Membrane</keyword>
<evidence type="ECO:0000256" key="6">
    <source>
        <dbReference type="ARBA" id="ARBA00022989"/>
    </source>
</evidence>
<comment type="caution">
    <text evidence="11">The sequence shown here is derived from an EMBL/GenBank/DDBJ whole genome shotgun (WGS) entry which is preliminary data.</text>
</comment>
<dbReference type="Proteomes" id="UP001620597">
    <property type="component" value="Unassembled WGS sequence"/>
</dbReference>
<dbReference type="PANTHER" id="PTHR35011">
    <property type="entry name" value="2,3-DIKETO-L-GULONATE TRAP TRANSPORTER SMALL PERMEASE PROTEIN YIAM"/>
    <property type="match status" value="1"/>
</dbReference>
<keyword evidence="3" id="KW-1003">Cell membrane</keyword>
<keyword evidence="12" id="KW-1185">Reference proteome</keyword>
<dbReference type="InterPro" id="IPR055348">
    <property type="entry name" value="DctQ"/>
</dbReference>
<comment type="subunit">
    <text evidence="9">The complex comprises the extracytoplasmic solute receptor protein and the two transmembrane proteins.</text>
</comment>
<proteinExistence type="inferred from homology"/>
<evidence type="ECO:0000256" key="4">
    <source>
        <dbReference type="ARBA" id="ARBA00022519"/>
    </source>
</evidence>
<dbReference type="RefSeq" id="WP_416205056.1">
    <property type="nucleotide sequence ID" value="NZ_JBBKTX010000004.1"/>
</dbReference>
<evidence type="ECO:0000256" key="7">
    <source>
        <dbReference type="ARBA" id="ARBA00023136"/>
    </source>
</evidence>
<comment type="caution">
    <text evidence="9">Lacks conserved residue(s) required for the propagation of feature annotation.</text>
</comment>
<comment type="subcellular location">
    <subcellularLocation>
        <location evidence="1 9">Cell inner membrane</location>
        <topology evidence="1 9">Multi-pass membrane protein</topology>
    </subcellularLocation>
</comment>
<evidence type="ECO:0000256" key="9">
    <source>
        <dbReference type="RuleBase" id="RU369079"/>
    </source>
</evidence>
<keyword evidence="6 9" id="KW-1133">Transmembrane helix</keyword>
<evidence type="ECO:0000256" key="1">
    <source>
        <dbReference type="ARBA" id="ARBA00004429"/>
    </source>
</evidence>
<sequence length="172" mass="18872">MTEVALNQPVWLEQVRIGMAWLSRQFALVGGFLMLVLATMTVISITGRALFGTAIEGDYELVEAGLGITVFLFLPEGHRANGHVVVDIFTNNLAPRWVTLLETIGEAFFFVVSVVLIRQLTLGGLDAYDYMEQSMILELPLWIVFVPGVLSSVLVALTSLDRVVTFVRGAGK</sequence>
<keyword evidence="2 9" id="KW-0813">Transport</keyword>
<evidence type="ECO:0000313" key="12">
    <source>
        <dbReference type="Proteomes" id="UP001620597"/>
    </source>
</evidence>
<keyword evidence="5 9" id="KW-0812">Transmembrane</keyword>
<dbReference type="Pfam" id="PF04290">
    <property type="entry name" value="DctQ"/>
    <property type="match status" value="1"/>
</dbReference>
<comment type="function">
    <text evidence="9">Part of the tripartite ATP-independent periplasmic (TRAP) transport system.</text>
</comment>
<dbReference type="InterPro" id="IPR007387">
    <property type="entry name" value="TRAP_DctQ"/>
</dbReference>
<evidence type="ECO:0000313" key="11">
    <source>
        <dbReference type="EMBL" id="MFK4751652.1"/>
    </source>
</evidence>
<feature type="transmembrane region" description="Helical" evidence="9">
    <location>
        <begin position="97"/>
        <end position="118"/>
    </location>
</feature>